<evidence type="ECO:0000313" key="2">
    <source>
        <dbReference type="Proteomes" id="UP000076154"/>
    </source>
</evidence>
<protein>
    <submittedName>
        <fullName evidence="1">Uncharacterized protein</fullName>
    </submittedName>
</protein>
<dbReference type="AlphaFoldDB" id="A0A369J750"/>
<evidence type="ECO:0000313" key="1">
    <source>
        <dbReference type="EMBL" id="RDB15314.1"/>
    </source>
</evidence>
<sequence>MNFGSTSIGQNPINVCPTNIDATFPITPDFIIRIWEVPAPSAYCFDFTDPQGRHVLLPPDHKLYVLPQPGSPNRTTVRVRSLERTLGGVRPTDHESYLALEASIYKLRRPGEEDVIFQFPRKGVAAGEGYVGQPEVLPIVAGVILA</sequence>
<reference evidence="1" key="1">
    <citation type="submission" date="2018-04" db="EMBL/GenBank/DDBJ databases">
        <title>Whole genome sequencing of Hypsizygus marmoreus.</title>
        <authorList>
            <person name="Choi I.-G."/>
            <person name="Min B."/>
            <person name="Kim J.-G."/>
            <person name="Kim S."/>
            <person name="Oh Y.-L."/>
            <person name="Kong W.-S."/>
            <person name="Park H."/>
            <person name="Jeong J."/>
            <person name="Song E.-S."/>
        </authorList>
    </citation>
    <scope>NUCLEOTIDE SEQUENCE [LARGE SCALE GENOMIC DNA]</scope>
    <source>
        <strain evidence="1">51987-8</strain>
    </source>
</reference>
<dbReference type="Proteomes" id="UP000076154">
    <property type="component" value="Unassembled WGS sequence"/>
</dbReference>
<keyword evidence="2" id="KW-1185">Reference proteome</keyword>
<name>A0A369J750_HYPMA</name>
<accession>A0A369J750</accession>
<comment type="caution">
    <text evidence="1">The sequence shown here is derived from an EMBL/GenBank/DDBJ whole genome shotgun (WGS) entry which is preliminary data.</text>
</comment>
<dbReference type="InParanoid" id="A0A369J750"/>
<organism evidence="1 2">
    <name type="scientific">Hypsizygus marmoreus</name>
    <name type="common">White beech mushroom</name>
    <name type="synonym">Agaricus marmoreus</name>
    <dbReference type="NCBI Taxonomy" id="39966"/>
    <lineage>
        <taxon>Eukaryota</taxon>
        <taxon>Fungi</taxon>
        <taxon>Dikarya</taxon>
        <taxon>Basidiomycota</taxon>
        <taxon>Agaricomycotina</taxon>
        <taxon>Agaricomycetes</taxon>
        <taxon>Agaricomycetidae</taxon>
        <taxon>Agaricales</taxon>
        <taxon>Tricholomatineae</taxon>
        <taxon>Lyophyllaceae</taxon>
        <taxon>Hypsizygus</taxon>
    </lineage>
</organism>
<proteinExistence type="predicted"/>
<dbReference type="EMBL" id="LUEZ02000184">
    <property type="protein sequence ID" value="RDB15314.1"/>
    <property type="molecule type" value="Genomic_DNA"/>
</dbReference>
<gene>
    <name evidence="1" type="ORF">Hypma_004759</name>
</gene>